<protein>
    <submittedName>
        <fullName evidence="2">Uncharacterized protein</fullName>
    </submittedName>
</protein>
<dbReference type="Pfam" id="PF18895">
    <property type="entry name" value="T4SS_pilin"/>
    <property type="match status" value="1"/>
</dbReference>
<keyword evidence="1" id="KW-0472">Membrane</keyword>
<evidence type="ECO:0000313" key="3">
    <source>
        <dbReference type="Proteomes" id="UP000176431"/>
    </source>
</evidence>
<evidence type="ECO:0000313" key="2">
    <source>
        <dbReference type="EMBL" id="OGD25396.1"/>
    </source>
</evidence>
<reference evidence="2 3" key="1">
    <citation type="journal article" date="2016" name="Nat. Commun.">
        <title>Thousands of microbial genomes shed light on interconnected biogeochemical processes in an aquifer system.</title>
        <authorList>
            <person name="Anantharaman K."/>
            <person name="Brown C.T."/>
            <person name="Hug L.A."/>
            <person name="Sharon I."/>
            <person name="Castelle C.J."/>
            <person name="Probst A.J."/>
            <person name="Thomas B.C."/>
            <person name="Singh A."/>
            <person name="Wilkins M.J."/>
            <person name="Karaoz U."/>
            <person name="Brodie E.L."/>
            <person name="Williams K.H."/>
            <person name="Hubbard S.S."/>
            <person name="Banfield J.F."/>
        </authorList>
    </citation>
    <scope>NUCLEOTIDE SEQUENCE [LARGE SCALE GENOMIC DNA]</scope>
</reference>
<name>A0A1F5B488_9BACT</name>
<dbReference type="Proteomes" id="UP000176431">
    <property type="component" value="Unassembled WGS sequence"/>
</dbReference>
<dbReference type="EMBL" id="MEYK01000013">
    <property type="protein sequence ID" value="OGD25396.1"/>
    <property type="molecule type" value="Genomic_DNA"/>
</dbReference>
<dbReference type="AlphaFoldDB" id="A0A1F5B488"/>
<accession>A0A1F5B488</accession>
<evidence type="ECO:0000256" key="1">
    <source>
        <dbReference type="SAM" id="Phobius"/>
    </source>
</evidence>
<keyword evidence="1" id="KW-0812">Transmembrane</keyword>
<feature type="transmembrane region" description="Helical" evidence="1">
    <location>
        <begin position="41"/>
        <end position="71"/>
    </location>
</feature>
<gene>
    <name evidence="2" type="ORF">A2819_01870</name>
</gene>
<proteinExistence type="predicted"/>
<dbReference type="InterPro" id="IPR043993">
    <property type="entry name" value="T4SS_pilin"/>
</dbReference>
<comment type="caution">
    <text evidence="2">The sequence shown here is derived from an EMBL/GenBank/DDBJ whole genome shotgun (WGS) entry which is preliminary data.</text>
</comment>
<keyword evidence="1" id="KW-1133">Transmembrane helix</keyword>
<feature type="transmembrane region" description="Helical" evidence="1">
    <location>
        <begin position="83"/>
        <end position="101"/>
    </location>
</feature>
<organism evidence="2 3">
    <name type="scientific">Candidatus Azambacteria bacterium RIFCSPHIGHO2_01_FULL_40_24</name>
    <dbReference type="NCBI Taxonomy" id="1797301"/>
    <lineage>
        <taxon>Bacteria</taxon>
        <taxon>Candidatus Azamiibacteriota</taxon>
    </lineage>
</organism>
<sequence length="113" mass="12186">MKKVNKYIIGSALGLSLLLPFLTMAQIPGPIITTPTDISRIVNAILAWLSGIILVVSLIMLLYAAILYMTAGASEATLSKSKTVLIYAIVGLAVAILTYSFKPFLETFFRGSF</sequence>